<dbReference type="EMBL" id="JAPNKE010000002">
    <property type="protein sequence ID" value="MCY1014034.1"/>
    <property type="molecule type" value="Genomic_DNA"/>
</dbReference>
<proteinExistence type="predicted"/>
<comment type="caution">
    <text evidence="1">The sequence shown here is derived from an EMBL/GenBank/DDBJ whole genome shotgun (WGS) entry which is preliminary data.</text>
</comment>
<sequence>MDGPGGALLIDEGEHLVLERGPGRIPAGVAAGERGVDRVGQLLDAEILHLGRIETDAHDALADGVRGFVVDVARDGGEEGEEGENARSVLHACIYIITAAIVGAHARAARARAPRRSRGPQNDGMGEDFRDYGPGDICLLVACGEVRPRATREDRAAQPRCRTPKDSLSPAICNARVGRVLPFRSHHGVSVILLLAGIGAMCWWPSARPPGPLPEVTPETDPLIGAMTTPSRRAIVKYFWVVSAPILGQILPGVIAAHYGVEAAAFSVKPG</sequence>
<organism evidence="1 2">
    <name type="scientific">Nannocystis pusilla</name>
    <dbReference type="NCBI Taxonomy" id="889268"/>
    <lineage>
        <taxon>Bacteria</taxon>
        <taxon>Pseudomonadati</taxon>
        <taxon>Myxococcota</taxon>
        <taxon>Polyangia</taxon>
        <taxon>Nannocystales</taxon>
        <taxon>Nannocystaceae</taxon>
        <taxon>Nannocystis</taxon>
    </lineage>
</organism>
<dbReference type="Proteomes" id="UP001150924">
    <property type="component" value="Unassembled WGS sequence"/>
</dbReference>
<protein>
    <submittedName>
        <fullName evidence="1">Uncharacterized protein</fullName>
    </submittedName>
</protein>
<gene>
    <name evidence="1" type="ORF">OV079_52650</name>
</gene>
<reference evidence="1" key="1">
    <citation type="submission" date="2022-11" db="EMBL/GenBank/DDBJ databases">
        <title>Minimal conservation of predation-associated metabolite biosynthetic gene clusters underscores biosynthetic potential of Myxococcota including descriptions for ten novel species: Archangium lansinium sp. nov., Myxococcus landrumus sp. nov., Nannocystis bai.</title>
        <authorList>
            <person name="Ahearne A."/>
            <person name="Stevens C."/>
            <person name="Phillips K."/>
        </authorList>
    </citation>
    <scope>NUCLEOTIDE SEQUENCE</scope>
    <source>
        <strain evidence="1">Na p29</strain>
    </source>
</reference>
<name>A0A9X3F3X2_9BACT</name>
<accession>A0A9X3F3X2</accession>
<dbReference type="RefSeq" id="WP_267778243.1">
    <property type="nucleotide sequence ID" value="NZ_JAPNKE010000002.1"/>
</dbReference>
<evidence type="ECO:0000313" key="1">
    <source>
        <dbReference type="EMBL" id="MCY1014034.1"/>
    </source>
</evidence>
<keyword evidence="2" id="KW-1185">Reference proteome</keyword>
<evidence type="ECO:0000313" key="2">
    <source>
        <dbReference type="Proteomes" id="UP001150924"/>
    </source>
</evidence>
<dbReference type="AlphaFoldDB" id="A0A9X3F3X2"/>